<evidence type="ECO:0000313" key="1">
    <source>
        <dbReference type="EMBL" id="KAI3682458.1"/>
    </source>
</evidence>
<protein>
    <submittedName>
        <fullName evidence="1">Uncharacterized protein</fullName>
    </submittedName>
</protein>
<reference evidence="1 2" key="2">
    <citation type="journal article" date="2022" name="Mol. Ecol. Resour.">
        <title>The genomes of chicory, endive, great burdock and yacon provide insights into Asteraceae paleo-polyploidization history and plant inulin production.</title>
        <authorList>
            <person name="Fan W."/>
            <person name="Wang S."/>
            <person name="Wang H."/>
            <person name="Wang A."/>
            <person name="Jiang F."/>
            <person name="Liu H."/>
            <person name="Zhao H."/>
            <person name="Xu D."/>
            <person name="Zhang Y."/>
        </authorList>
    </citation>
    <scope>NUCLEOTIDE SEQUENCE [LARGE SCALE GENOMIC DNA]</scope>
    <source>
        <strain evidence="2">cv. Yunnan</strain>
        <tissue evidence="1">Leaves</tissue>
    </source>
</reference>
<organism evidence="1 2">
    <name type="scientific">Smallanthus sonchifolius</name>
    <dbReference type="NCBI Taxonomy" id="185202"/>
    <lineage>
        <taxon>Eukaryota</taxon>
        <taxon>Viridiplantae</taxon>
        <taxon>Streptophyta</taxon>
        <taxon>Embryophyta</taxon>
        <taxon>Tracheophyta</taxon>
        <taxon>Spermatophyta</taxon>
        <taxon>Magnoliopsida</taxon>
        <taxon>eudicotyledons</taxon>
        <taxon>Gunneridae</taxon>
        <taxon>Pentapetalae</taxon>
        <taxon>asterids</taxon>
        <taxon>campanulids</taxon>
        <taxon>Asterales</taxon>
        <taxon>Asteraceae</taxon>
        <taxon>Asteroideae</taxon>
        <taxon>Heliantheae alliance</taxon>
        <taxon>Millerieae</taxon>
        <taxon>Smallanthus</taxon>
    </lineage>
</organism>
<evidence type="ECO:0000313" key="2">
    <source>
        <dbReference type="Proteomes" id="UP001056120"/>
    </source>
</evidence>
<accession>A0ACB8YB71</accession>
<name>A0ACB8YB71_9ASTR</name>
<proteinExistence type="predicted"/>
<comment type="caution">
    <text evidence="1">The sequence shown here is derived from an EMBL/GenBank/DDBJ whole genome shotgun (WGS) entry which is preliminary data.</text>
</comment>
<sequence length="336" mass="38044">MIEETFKADNKGVRWYVMADDDTVFFLDNLVEVLKKYDHNGYYYVGMNAESIISNSQFSYGMGFGGAGFAFSYPLATILVKNLDVCLKRYQDLHGSDHILQSCVADLGVSLTQVKGFHQIDLRGDISGLLSAHPQAPVVSLHHFDMVAPLFPAMDRRQSLDHLMTSAKVDQSRLLQQSICYNHPNNWSVSLSWGYSVHIYEKTISPSLLQVPVQTFVEWRKGARPAFMLNTRSFSKDPCEIPHYFYFDSVEENSGGGGKRWQVVTSYVRRFPRQLPPCIASGNHSANIVEKIFVISPVTRLETEGSRRECCDVVHVDKENVTTIKIRPCLEYEILG</sequence>
<keyword evidence="2" id="KW-1185">Reference proteome</keyword>
<reference evidence="2" key="1">
    <citation type="journal article" date="2022" name="Mol. Ecol. Resour.">
        <title>The genomes of chicory, endive, great burdock and yacon provide insights into Asteraceae palaeo-polyploidization history and plant inulin production.</title>
        <authorList>
            <person name="Fan W."/>
            <person name="Wang S."/>
            <person name="Wang H."/>
            <person name="Wang A."/>
            <person name="Jiang F."/>
            <person name="Liu H."/>
            <person name="Zhao H."/>
            <person name="Xu D."/>
            <person name="Zhang Y."/>
        </authorList>
    </citation>
    <scope>NUCLEOTIDE SEQUENCE [LARGE SCALE GENOMIC DNA]</scope>
    <source>
        <strain evidence="2">cv. Yunnan</strain>
    </source>
</reference>
<gene>
    <name evidence="1" type="ORF">L1987_82450</name>
</gene>
<dbReference type="Proteomes" id="UP001056120">
    <property type="component" value="Linkage Group LG28"/>
</dbReference>
<dbReference type="EMBL" id="CM042045">
    <property type="protein sequence ID" value="KAI3682458.1"/>
    <property type="molecule type" value="Genomic_DNA"/>
</dbReference>